<comment type="subcellular location">
    <subcellularLocation>
        <location evidence="1">Membrane</location>
        <topology evidence="1">Multi-pass membrane protein</topology>
    </subcellularLocation>
</comment>
<reference evidence="11" key="2">
    <citation type="submission" date="2023-05" db="EMBL/GenBank/DDBJ databases">
        <authorList>
            <consortium name="Lawrence Berkeley National Laboratory"/>
            <person name="Steindorff A."/>
            <person name="Hensen N."/>
            <person name="Bonometti L."/>
            <person name="Westerberg I."/>
            <person name="Brannstrom I.O."/>
            <person name="Guillou S."/>
            <person name="Cros-Aarteil S."/>
            <person name="Calhoun S."/>
            <person name="Haridas S."/>
            <person name="Kuo A."/>
            <person name="Mondo S."/>
            <person name="Pangilinan J."/>
            <person name="Riley R."/>
            <person name="Labutti K."/>
            <person name="Andreopoulos B."/>
            <person name="Lipzen A."/>
            <person name="Chen C."/>
            <person name="Yanf M."/>
            <person name="Daum C."/>
            <person name="Ng V."/>
            <person name="Clum A."/>
            <person name="Ohm R."/>
            <person name="Martin F."/>
            <person name="Silar P."/>
            <person name="Natvig D."/>
            <person name="Lalanne C."/>
            <person name="Gautier V."/>
            <person name="Ament-Velasquez S.L."/>
            <person name="Kruys A."/>
            <person name="Hutchinson M.I."/>
            <person name="Powell A.J."/>
            <person name="Barry K."/>
            <person name="Miller A.N."/>
            <person name="Grigoriev I.V."/>
            <person name="Debuchy R."/>
            <person name="Gladieux P."/>
            <person name="Thoren M.H."/>
            <person name="Johannesson H."/>
        </authorList>
    </citation>
    <scope>NUCLEOTIDE SEQUENCE</scope>
    <source>
        <strain evidence="11">CBS 508.74</strain>
    </source>
</reference>
<evidence type="ECO:0000256" key="2">
    <source>
        <dbReference type="ARBA" id="ARBA00022448"/>
    </source>
</evidence>
<feature type="region of interest" description="Disordered" evidence="7">
    <location>
        <begin position="548"/>
        <end position="575"/>
    </location>
</feature>
<keyword evidence="9" id="KW-0732">Signal</keyword>
<dbReference type="GO" id="GO:0005886">
    <property type="term" value="C:plasma membrane"/>
    <property type="evidence" value="ECO:0007669"/>
    <property type="project" value="TreeGrafter"/>
</dbReference>
<dbReference type="EMBL" id="MU853340">
    <property type="protein sequence ID" value="KAK4113007.1"/>
    <property type="molecule type" value="Genomic_DNA"/>
</dbReference>
<feature type="transmembrane region" description="Helical" evidence="8">
    <location>
        <begin position="228"/>
        <end position="249"/>
    </location>
</feature>
<dbReference type="GO" id="GO:0006826">
    <property type="term" value="P:iron ion transport"/>
    <property type="evidence" value="ECO:0007669"/>
    <property type="project" value="TreeGrafter"/>
</dbReference>
<feature type="domain" description="Ferric oxidoreductase" evidence="10">
    <location>
        <begin position="334"/>
        <end position="450"/>
    </location>
</feature>
<evidence type="ECO:0000256" key="4">
    <source>
        <dbReference type="ARBA" id="ARBA00022989"/>
    </source>
</evidence>
<comment type="caution">
    <text evidence="11">The sequence shown here is derived from an EMBL/GenBank/DDBJ whole genome shotgun (WGS) entry which is preliminary data.</text>
</comment>
<dbReference type="RefSeq" id="XP_064670577.1">
    <property type="nucleotide sequence ID" value="XM_064810392.1"/>
</dbReference>
<feature type="transmembrane region" description="Helical" evidence="8">
    <location>
        <begin position="406"/>
        <end position="428"/>
    </location>
</feature>
<sequence>MKPTRGSFVSVALTSLHAVTVLADGVGMIGFGKTLYHPTCAFACRNVIRNCRLSCTPTDSTANHGTAHNPVTTPPDCFVRDAAFLRTMAICIDTYCPISDSPPLDLIEDYWVSHLGTGTLGDYQYVPAMSYVDALAAARADEMRLPANSSAGGDNGSGHGGHSHGMRAAHLKSRQFMTEAGPQVSSALPTIKAGAPLNVTSFIAPKDWQKQYNGMLDFEVNENGHSTYSIVIMLVAIFLPVPLSLIRFLPGIAKSPQWSWFQSALIDPAVLGRRHREPAAPGMGIIPTRGQALYIALISILNLVFLLAPYVAHHPQSTFPSLAAQTLSVMGNRAGVMAMGNCVALFLFAARNNVLLWVTDWSCGTYLLLHRWLGYWAVFHTVLHSIMLLGYYNVYGSYQSELARLYWQWGIVGTVAVVAILPSSLLVVRQKIYEFFLASHVVLVLIFIIGYYYHIWYCYQYKWGYEIWAFIAAGIWATDRLARLVRMALGGYRTATVSLVHDTDGEYLRVDVNGVQLSDGVAYLCFPTLSWRFWETHPFSVAFSSLDLKTDSSSGSDTPPTSGPEHEGKETTVEKSNVTVLTSSANFTRPKTTTFFARVRTGVTRALGSRVAGSTQSQSTVIRVLVDGPYPHSGDVRRQLSHCSSTLYLAGGVGITALLPYLLRTTTTATTTTNRQAITSRLFWATRKAGLAAAVGPALAALPAGVEVETVVGQRLDLDGILEKALVHHDREEGGDDGLLGIVVCGPPGMADHVRHKVVQLSRSGLAKRAYVLVDEGFSW</sequence>
<dbReference type="Pfam" id="PF01794">
    <property type="entry name" value="Ferric_reduct"/>
    <property type="match status" value="1"/>
</dbReference>
<name>A0AAN6TEL6_9PEZI</name>
<keyword evidence="2" id="KW-0813">Transport</keyword>
<dbReference type="PANTHER" id="PTHR32361:SF9">
    <property type="entry name" value="FERRIC REDUCTASE TRANSMEMBRANE COMPONENT 3-RELATED"/>
    <property type="match status" value="1"/>
</dbReference>
<evidence type="ECO:0000256" key="5">
    <source>
        <dbReference type="ARBA" id="ARBA00023065"/>
    </source>
</evidence>
<dbReference type="GO" id="GO:0000293">
    <property type="term" value="F:ferric-chelate reductase activity"/>
    <property type="evidence" value="ECO:0007669"/>
    <property type="project" value="TreeGrafter"/>
</dbReference>
<feature type="compositionally biased region" description="Basic and acidic residues" evidence="7">
    <location>
        <begin position="564"/>
        <end position="573"/>
    </location>
</feature>
<evidence type="ECO:0000313" key="12">
    <source>
        <dbReference type="Proteomes" id="UP001302812"/>
    </source>
</evidence>
<reference evidence="11" key="1">
    <citation type="journal article" date="2023" name="Mol. Phylogenet. Evol.">
        <title>Genome-scale phylogeny and comparative genomics of the fungal order Sordariales.</title>
        <authorList>
            <person name="Hensen N."/>
            <person name="Bonometti L."/>
            <person name="Westerberg I."/>
            <person name="Brannstrom I.O."/>
            <person name="Guillou S."/>
            <person name="Cros-Aarteil S."/>
            <person name="Calhoun S."/>
            <person name="Haridas S."/>
            <person name="Kuo A."/>
            <person name="Mondo S."/>
            <person name="Pangilinan J."/>
            <person name="Riley R."/>
            <person name="LaButti K."/>
            <person name="Andreopoulos B."/>
            <person name="Lipzen A."/>
            <person name="Chen C."/>
            <person name="Yan M."/>
            <person name="Daum C."/>
            <person name="Ng V."/>
            <person name="Clum A."/>
            <person name="Steindorff A."/>
            <person name="Ohm R.A."/>
            <person name="Martin F."/>
            <person name="Silar P."/>
            <person name="Natvig D.O."/>
            <person name="Lalanne C."/>
            <person name="Gautier V."/>
            <person name="Ament-Velasquez S.L."/>
            <person name="Kruys A."/>
            <person name="Hutchinson M.I."/>
            <person name="Powell A.J."/>
            <person name="Barry K."/>
            <person name="Miller A.N."/>
            <person name="Grigoriev I.V."/>
            <person name="Debuchy R."/>
            <person name="Gladieux P."/>
            <person name="Hiltunen Thoren M."/>
            <person name="Johannesson H."/>
        </authorList>
    </citation>
    <scope>NUCLEOTIDE SEQUENCE</scope>
    <source>
        <strain evidence="11">CBS 508.74</strain>
    </source>
</reference>
<evidence type="ECO:0000256" key="1">
    <source>
        <dbReference type="ARBA" id="ARBA00004141"/>
    </source>
</evidence>
<dbReference type="Proteomes" id="UP001302812">
    <property type="component" value="Unassembled WGS sequence"/>
</dbReference>
<dbReference type="GO" id="GO:0015677">
    <property type="term" value="P:copper ion import"/>
    <property type="evidence" value="ECO:0007669"/>
    <property type="project" value="TreeGrafter"/>
</dbReference>
<keyword evidence="4 8" id="KW-1133">Transmembrane helix</keyword>
<keyword evidence="3 8" id="KW-0812">Transmembrane</keyword>
<dbReference type="PANTHER" id="PTHR32361">
    <property type="entry name" value="FERRIC/CUPRIC REDUCTASE TRANSMEMBRANE COMPONENT"/>
    <property type="match status" value="1"/>
</dbReference>
<dbReference type="InterPro" id="IPR039261">
    <property type="entry name" value="FNR_nucleotide-bd"/>
</dbReference>
<feature type="chain" id="PRO_5043014717" description="Ferric oxidoreductase domain-containing protein" evidence="9">
    <location>
        <begin position="24"/>
        <end position="780"/>
    </location>
</feature>
<accession>A0AAN6TEL6</accession>
<dbReference type="CDD" id="cd06186">
    <property type="entry name" value="NOX_Duox_like_FAD_NADP"/>
    <property type="match status" value="1"/>
</dbReference>
<dbReference type="InterPro" id="IPR013130">
    <property type="entry name" value="Fe3_Rdtase_TM_dom"/>
</dbReference>
<evidence type="ECO:0000256" key="8">
    <source>
        <dbReference type="SAM" id="Phobius"/>
    </source>
</evidence>
<evidence type="ECO:0000256" key="3">
    <source>
        <dbReference type="ARBA" id="ARBA00022692"/>
    </source>
</evidence>
<dbReference type="InterPro" id="IPR051410">
    <property type="entry name" value="Ferric/Cupric_Reductase"/>
</dbReference>
<evidence type="ECO:0000256" key="7">
    <source>
        <dbReference type="SAM" id="MobiDB-lite"/>
    </source>
</evidence>
<dbReference type="Gene3D" id="3.40.50.80">
    <property type="entry name" value="Nucleotide-binding domain of ferredoxin-NADP reductase (FNR) module"/>
    <property type="match status" value="1"/>
</dbReference>
<feature type="transmembrane region" description="Helical" evidence="8">
    <location>
        <begin position="372"/>
        <end position="394"/>
    </location>
</feature>
<dbReference type="SFLD" id="SFLDS00052">
    <property type="entry name" value="Ferric_Reductase_Domain"/>
    <property type="match status" value="1"/>
</dbReference>
<keyword evidence="12" id="KW-1185">Reference proteome</keyword>
<feature type="transmembrane region" description="Helical" evidence="8">
    <location>
        <begin position="435"/>
        <end position="455"/>
    </location>
</feature>
<keyword evidence="6 8" id="KW-0472">Membrane</keyword>
<protein>
    <recommendedName>
        <fullName evidence="10">Ferric oxidoreductase domain-containing protein</fullName>
    </recommendedName>
</protein>
<feature type="signal peptide" evidence="9">
    <location>
        <begin position="1"/>
        <end position="23"/>
    </location>
</feature>
<dbReference type="SUPFAM" id="SSF52343">
    <property type="entry name" value="Ferredoxin reductase-like, C-terminal NADP-linked domain"/>
    <property type="match status" value="1"/>
</dbReference>
<feature type="compositionally biased region" description="Low complexity" evidence="7">
    <location>
        <begin position="551"/>
        <end position="560"/>
    </location>
</feature>
<evidence type="ECO:0000259" key="10">
    <source>
        <dbReference type="Pfam" id="PF01794"/>
    </source>
</evidence>
<organism evidence="11 12">
    <name type="scientific">Canariomyces notabilis</name>
    <dbReference type="NCBI Taxonomy" id="2074819"/>
    <lineage>
        <taxon>Eukaryota</taxon>
        <taxon>Fungi</taxon>
        <taxon>Dikarya</taxon>
        <taxon>Ascomycota</taxon>
        <taxon>Pezizomycotina</taxon>
        <taxon>Sordariomycetes</taxon>
        <taxon>Sordariomycetidae</taxon>
        <taxon>Sordariales</taxon>
        <taxon>Chaetomiaceae</taxon>
        <taxon>Canariomyces</taxon>
    </lineage>
</organism>
<dbReference type="GO" id="GO:0006879">
    <property type="term" value="P:intracellular iron ion homeostasis"/>
    <property type="evidence" value="ECO:0007669"/>
    <property type="project" value="TreeGrafter"/>
</dbReference>
<evidence type="ECO:0000313" key="11">
    <source>
        <dbReference type="EMBL" id="KAK4113007.1"/>
    </source>
</evidence>
<keyword evidence="5" id="KW-0406">Ion transport</keyword>
<dbReference type="GeneID" id="89934517"/>
<evidence type="ECO:0000256" key="9">
    <source>
        <dbReference type="SAM" id="SignalP"/>
    </source>
</evidence>
<gene>
    <name evidence="11" type="ORF">N656DRAFT_637864</name>
</gene>
<evidence type="ECO:0000256" key="6">
    <source>
        <dbReference type="ARBA" id="ARBA00023136"/>
    </source>
</evidence>
<feature type="transmembrane region" description="Helical" evidence="8">
    <location>
        <begin position="332"/>
        <end position="351"/>
    </location>
</feature>
<feature type="transmembrane region" description="Helical" evidence="8">
    <location>
        <begin position="292"/>
        <end position="312"/>
    </location>
</feature>
<proteinExistence type="predicted"/>
<dbReference type="AlphaFoldDB" id="A0AAN6TEL6"/>